<protein>
    <submittedName>
        <fullName evidence="3">(pine wood nematode) hypothetical protein</fullName>
    </submittedName>
    <submittedName>
        <fullName evidence="7">Brix domain-containing protein</fullName>
    </submittedName>
</protein>
<dbReference type="PANTHER" id="PTHR22734">
    <property type="entry name" value="U3 SMALL NUCLEOLAR RIBONUCLEOPROTEIN PROTEIN IMP4"/>
    <property type="match status" value="1"/>
</dbReference>
<evidence type="ECO:0000313" key="3">
    <source>
        <dbReference type="EMBL" id="CAD5217847.1"/>
    </source>
</evidence>
<feature type="region of interest" description="Disordered" evidence="1">
    <location>
        <begin position="1"/>
        <end position="73"/>
    </location>
</feature>
<dbReference type="PANTHER" id="PTHR22734:SF3">
    <property type="entry name" value="RIBOSOME PRODUCTION FACTOR 1"/>
    <property type="match status" value="1"/>
</dbReference>
<dbReference type="Pfam" id="PF04427">
    <property type="entry name" value="Brix"/>
    <property type="match status" value="1"/>
</dbReference>
<dbReference type="WBParaSite" id="BXY_1577900.1">
    <property type="protein sequence ID" value="BXY_1577900.1"/>
    <property type="gene ID" value="BXY_1577900"/>
</dbReference>
<dbReference type="Proteomes" id="UP000095284">
    <property type="component" value="Unplaced"/>
</dbReference>
<dbReference type="InterPro" id="IPR044281">
    <property type="entry name" value="IMP4/RPF1"/>
</dbReference>
<proteinExistence type="predicted"/>
<dbReference type="GO" id="GO:0000470">
    <property type="term" value="P:maturation of LSU-rRNA"/>
    <property type="evidence" value="ECO:0007669"/>
    <property type="project" value="TreeGrafter"/>
</dbReference>
<dbReference type="EMBL" id="CAJFCV020000002">
    <property type="protein sequence ID" value="CAG9101790.1"/>
    <property type="molecule type" value="Genomic_DNA"/>
</dbReference>
<dbReference type="GO" id="GO:0030687">
    <property type="term" value="C:preribosome, large subunit precursor"/>
    <property type="evidence" value="ECO:0007669"/>
    <property type="project" value="TreeGrafter"/>
</dbReference>
<dbReference type="SMART" id="SM00879">
    <property type="entry name" value="Brix"/>
    <property type="match status" value="1"/>
</dbReference>
<dbReference type="SMR" id="A0A1I7SRW2"/>
<dbReference type="AlphaFoldDB" id="A0A1I7SRW2"/>
<reference evidence="7" key="1">
    <citation type="submission" date="2016-11" db="UniProtKB">
        <authorList>
            <consortium name="WormBaseParasite"/>
        </authorList>
    </citation>
    <scope>IDENTIFICATION</scope>
</reference>
<dbReference type="EMBL" id="CAJFDI010000002">
    <property type="protein sequence ID" value="CAD5217847.1"/>
    <property type="molecule type" value="Genomic_DNA"/>
</dbReference>
<evidence type="ECO:0000313" key="6">
    <source>
        <dbReference type="Proteomes" id="UP000659654"/>
    </source>
</evidence>
<feature type="domain" description="Brix" evidence="2">
    <location>
        <begin position="131"/>
        <end position="314"/>
    </location>
</feature>
<sequence length="338" mass="39289">MDKKPIKKKTKPAPEAANLSEAQKEQLKESIRSEMETKIVSKAKKKAVGISKVSRGKAVKTQKKAEKRARRETREKIREKLGDDAAPKAEPKTIENTREADATFVDTNDVEVQLDENSDELSAYFRRETQPRILLTTSPKAKVTTMKFAFEMQKCIPDAEFLPRKDAAIKKIVKDAIERDFTDVVIVHEDRKRPVGLMICHLPEGPTAYFKINSLKFSKDIKGVGESTDHCPEVILNNFNTRLGHTVARMLACLFPHDPEFRGRRVVTFHNQRDYIFFRHHRYEFKKEGAKAALHELGPRFTLRLRWLQKGTFDSKEGEYEWVRKRHEMEMSKRRFYL</sequence>
<reference evidence="4" key="2">
    <citation type="submission" date="2020-08" db="EMBL/GenBank/DDBJ databases">
        <authorList>
            <person name="Kikuchi T."/>
        </authorList>
    </citation>
    <scope>NUCLEOTIDE SEQUENCE</scope>
    <source>
        <strain evidence="3">Ka4C1</strain>
    </source>
</reference>
<dbReference type="Proteomes" id="UP000659654">
    <property type="component" value="Unassembled WGS sequence"/>
</dbReference>
<dbReference type="Proteomes" id="UP000582659">
    <property type="component" value="Unassembled WGS sequence"/>
</dbReference>
<dbReference type="eggNOG" id="KOG2780">
    <property type="taxonomic scope" value="Eukaryota"/>
</dbReference>
<evidence type="ECO:0000313" key="4">
    <source>
        <dbReference type="EMBL" id="CAG9101790.1"/>
    </source>
</evidence>
<dbReference type="GO" id="GO:0000460">
    <property type="term" value="P:maturation of 5.8S rRNA"/>
    <property type="evidence" value="ECO:0007669"/>
    <property type="project" value="TreeGrafter"/>
</dbReference>
<feature type="compositionally biased region" description="Basic residues" evidence="1">
    <location>
        <begin position="54"/>
        <end position="71"/>
    </location>
</feature>
<organism evidence="5 7">
    <name type="scientific">Bursaphelenchus xylophilus</name>
    <name type="common">Pinewood nematode worm</name>
    <name type="synonym">Aphelenchoides xylophilus</name>
    <dbReference type="NCBI Taxonomy" id="6326"/>
    <lineage>
        <taxon>Eukaryota</taxon>
        <taxon>Metazoa</taxon>
        <taxon>Ecdysozoa</taxon>
        <taxon>Nematoda</taxon>
        <taxon>Chromadorea</taxon>
        <taxon>Rhabditida</taxon>
        <taxon>Tylenchina</taxon>
        <taxon>Tylenchomorpha</taxon>
        <taxon>Aphelenchoidea</taxon>
        <taxon>Aphelenchoididae</taxon>
        <taxon>Bursaphelenchus</taxon>
    </lineage>
</organism>
<name>A0A1I7SRW2_BURXY</name>
<accession>A0A1I7SRW2</accession>
<feature type="compositionally biased region" description="Basic and acidic residues" evidence="1">
    <location>
        <begin position="22"/>
        <end position="39"/>
    </location>
</feature>
<evidence type="ECO:0000256" key="1">
    <source>
        <dbReference type="SAM" id="MobiDB-lite"/>
    </source>
</evidence>
<feature type="compositionally biased region" description="Basic residues" evidence="1">
    <location>
        <begin position="1"/>
        <end position="11"/>
    </location>
</feature>
<dbReference type="GO" id="GO:0005730">
    <property type="term" value="C:nucleolus"/>
    <property type="evidence" value="ECO:0007669"/>
    <property type="project" value="TreeGrafter"/>
</dbReference>
<dbReference type="Gene3D" id="3.40.50.10480">
    <property type="entry name" value="Probable brix-domain ribosomal biogenesis protein"/>
    <property type="match status" value="1"/>
</dbReference>
<dbReference type="FunFam" id="3.40.50.10480:FF:000002">
    <property type="entry name" value="Ribosome production factor 1"/>
    <property type="match status" value="1"/>
</dbReference>
<dbReference type="OrthoDB" id="10253204at2759"/>
<evidence type="ECO:0000313" key="7">
    <source>
        <dbReference type="WBParaSite" id="BXY_1577900.1"/>
    </source>
</evidence>
<dbReference type="PROSITE" id="PS50833">
    <property type="entry name" value="BRIX"/>
    <property type="match status" value="1"/>
</dbReference>
<evidence type="ECO:0000259" key="2">
    <source>
        <dbReference type="PROSITE" id="PS50833"/>
    </source>
</evidence>
<keyword evidence="6" id="KW-1185">Reference proteome</keyword>
<dbReference type="InterPro" id="IPR007109">
    <property type="entry name" value="Brix"/>
</dbReference>
<gene>
    <name evidence="3" type="ORF">BXYJ_LOCUS5240</name>
</gene>
<evidence type="ECO:0000313" key="5">
    <source>
        <dbReference type="Proteomes" id="UP000095284"/>
    </source>
</evidence>
<dbReference type="SUPFAM" id="SSF52954">
    <property type="entry name" value="Class II aaRS ABD-related"/>
    <property type="match status" value="1"/>
</dbReference>
<dbReference type="GO" id="GO:0042134">
    <property type="term" value="F:rRNA primary transcript binding"/>
    <property type="evidence" value="ECO:0007669"/>
    <property type="project" value="InterPro"/>
</dbReference>